<gene>
    <name evidence="2" type="ORF">SFRICE_009787</name>
</gene>
<keyword evidence="1" id="KW-1133">Transmembrane helix</keyword>
<feature type="transmembrane region" description="Helical" evidence="1">
    <location>
        <begin position="35"/>
        <end position="53"/>
    </location>
</feature>
<keyword evidence="1" id="KW-0812">Transmembrane</keyword>
<feature type="transmembrane region" description="Helical" evidence="1">
    <location>
        <begin position="120"/>
        <end position="137"/>
    </location>
</feature>
<reference evidence="2" key="1">
    <citation type="submission" date="2016-07" db="EMBL/GenBank/DDBJ databases">
        <authorList>
            <person name="Bretaudeau A."/>
        </authorList>
    </citation>
    <scope>NUCLEOTIDE SEQUENCE</scope>
    <source>
        <strain evidence="2">Rice</strain>
        <tissue evidence="2">Whole body</tissue>
    </source>
</reference>
<proteinExistence type="predicted"/>
<feature type="transmembrane region" description="Helical" evidence="1">
    <location>
        <begin position="157"/>
        <end position="178"/>
    </location>
</feature>
<feature type="transmembrane region" description="Helical" evidence="1">
    <location>
        <begin position="310"/>
        <end position="340"/>
    </location>
</feature>
<keyword evidence="1" id="KW-0472">Membrane</keyword>
<feature type="transmembrane region" description="Helical" evidence="1">
    <location>
        <begin position="248"/>
        <end position="268"/>
    </location>
</feature>
<organism evidence="2">
    <name type="scientific">Spodoptera frugiperda</name>
    <name type="common">Fall armyworm</name>
    <dbReference type="NCBI Taxonomy" id="7108"/>
    <lineage>
        <taxon>Eukaryota</taxon>
        <taxon>Metazoa</taxon>
        <taxon>Ecdysozoa</taxon>
        <taxon>Arthropoda</taxon>
        <taxon>Hexapoda</taxon>
        <taxon>Insecta</taxon>
        <taxon>Pterygota</taxon>
        <taxon>Neoptera</taxon>
        <taxon>Endopterygota</taxon>
        <taxon>Lepidoptera</taxon>
        <taxon>Glossata</taxon>
        <taxon>Ditrysia</taxon>
        <taxon>Noctuoidea</taxon>
        <taxon>Noctuidae</taxon>
        <taxon>Amphipyrinae</taxon>
        <taxon>Spodoptera</taxon>
    </lineage>
</organism>
<evidence type="ECO:0000256" key="1">
    <source>
        <dbReference type="SAM" id="Phobius"/>
    </source>
</evidence>
<sequence length="346" mass="40033">MTKTMLDMVLLIEGILGVCRTYCRQKKTKKIIITLHLSLLVVLHTVLFFLQVYHLLPDNDYNQLNIIHCGFATSAYLTYMSAVITAIWYDKAYTSYDESINRLFKKFKDEKKLSDADKKAYWVFLFMIILAISFAGFRSVELNTLIPRAHPLAKAYIIMSLCVLRVTIVFEYLMFFIANMTLITFCKYQNSLISAAQKRLKFDVKCDIKKEEIQDWVDQYRDLVNCCQMVTKFCGGQKEVVVDYGKTSFIVFGYILVMMTPLFAGQMLNSQGIKYHRMLARLYNTITIDKAEAEGKLVKDFIRLLKKNPIQIHLVCGVPVGMCLLPITLSLFINYVIILLQFNHII</sequence>
<evidence type="ECO:0000313" key="2">
    <source>
        <dbReference type="EMBL" id="SOQ38021.1"/>
    </source>
</evidence>
<name>A0A2H1VB37_SPOFR</name>
<accession>A0A2H1VB37</accession>
<dbReference type="AlphaFoldDB" id="A0A2H1VB37"/>
<protein>
    <submittedName>
        <fullName evidence="2">SFRICE_009787</fullName>
    </submittedName>
</protein>
<feature type="transmembrane region" description="Helical" evidence="1">
    <location>
        <begin position="65"/>
        <end position="89"/>
    </location>
</feature>
<dbReference type="EMBL" id="ODYU01001592">
    <property type="protein sequence ID" value="SOQ38021.1"/>
    <property type="molecule type" value="Genomic_DNA"/>
</dbReference>